<dbReference type="InterPro" id="IPR013288">
    <property type="entry name" value="Cyt_c_oxidase_su4"/>
</dbReference>
<dbReference type="CDD" id="cd00922">
    <property type="entry name" value="Cyt_c_Oxidase_IV"/>
    <property type="match status" value="1"/>
</dbReference>
<reference evidence="12" key="1">
    <citation type="submission" date="2013-02" db="EMBL/GenBank/DDBJ databases">
        <authorList>
            <person name="Hughes D."/>
        </authorList>
    </citation>
    <scope>NUCLEOTIDE SEQUENCE</scope>
    <source>
        <strain>Durham</strain>
        <strain evidence="12">NC isolate 2 -- Noor lab</strain>
    </source>
</reference>
<dbReference type="PANTHER" id="PTHR10707">
    <property type="entry name" value="CYTOCHROME C OXIDASE SUBUNIT IV"/>
    <property type="match status" value="1"/>
</dbReference>
<keyword evidence="8 10" id="KW-0496">Mitochondrion</keyword>
<evidence type="ECO:0000256" key="3">
    <source>
        <dbReference type="ARBA" id="ARBA00022692"/>
    </source>
</evidence>
<dbReference type="GO" id="GO:0045277">
    <property type="term" value="C:respiratory chain complex IV"/>
    <property type="evidence" value="ECO:0007669"/>
    <property type="project" value="InterPro"/>
</dbReference>
<feature type="transmembrane region" description="Helical" evidence="10">
    <location>
        <begin position="114"/>
        <end position="137"/>
    </location>
</feature>
<keyword evidence="4 10" id="KW-0999">Mitochondrion inner membrane</keyword>
<comment type="similarity">
    <text evidence="2 10">Belongs to the cytochrome c oxidase IV family.</text>
</comment>
<dbReference type="InterPro" id="IPR004203">
    <property type="entry name" value="Cyt_c_oxidase_su4_fam"/>
</dbReference>
<keyword evidence="9 10" id="KW-0472">Membrane</keyword>
<dbReference type="FunFam" id="1.10.442.10:FF:000001">
    <property type="entry name" value="Cytochrome c oxidase subunit 4 isoform 1"/>
    <property type="match status" value="1"/>
</dbReference>
<dbReference type="STRING" id="36166.T1GFW0"/>
<evidence type="ECO:0000256" key="2">
    <source>
        <dbReference type="ARBA" id="ARBA00008135"/>
    </source>
</evidence>
<dbReference type="EMBL" id="CAQQ02021541">
    <property type="status" value="NOT_ANNOTATED_CDS"/>
    <property type="molecule type" value="Genomic_DNA"/>
</dbReference>
<dbReference type="EnsemblMetazoa" id="MESCA002262-RA">
    <property type="protein sequence ID" value="MESCA002262-PA"/>
    <property type="gene ID" value="MESCA002262"/>
</dbReference>
<dbReference type="InterPro" id="IPR036639">
    <property type="entry name" value="Cyt_c_oxidase_su4_sf"/>
</dbReference>
<keyword evidence="12" id="KW-1185">Reference proteome</keyword>
<comment type="subcellular location">
    <subcellularLocation>
        <location evidence="1 10">Mitochondrion inner membrane</location>
        <topology evidence="1 10">Single-pass membrane protein</topology>
    </subcellularLocation>
</comment>
<evidence type="ECO:0000256" key="1">
    <source>
        <dbReference type="ARBA" id="ARBA00004434"/>
    </source>
</evidence>
<proteinExistence type="inferred from homology"/>
<dbReference type="Proteomes" id="UP000015102">
    <property type="component" value="Unassembled WGS sequence"/>
</dbReference>
<dbReference type="SUPFAM" id="SSF81406">
    <property type="entry name" value="Mitochondrial cytochrome c oxidase subunit IV"/>
    <property type="match status" value="1"/>
</dbReference>
<comment type="function">
    <text evidence="10">Component of the cytochrome c oxidase, the last enzyme in the mitochondrial electron transport chain which drives oxidative phosphorylation.</text>
</comment>
<sequence length="172" mass="20363">MLAFRLISYSVKKQGFPILLQSYRLGSTHQYLKIGNREVVGYGFNGEPCYQDRVDYPFPSIRFREDNPDICKIREKERCDWNNLTKDEKKKLYRHSFCQTFAEMKASTGEWKRCVGYTMMIVSLGIWFMVFMNVFIYDPLPETFDEDRQKAQLKRIIDLEVNPIRGIASKNT</sequence>
<dbReference type="PRINTS" id="PR01873">
    <property type="entry name" value="CYTCOXIDASE4"/>
</dbReference>
<dbReference type="OMA" id="HGVSSKW"/>
<evidence type="ECO:0000256" key="9">
    <source>
        <dbReference type="ARBA" id="ARBA00023136"/>
    </source>
</evidence>
<keyword evidence="5" id="KW-0809">Transit peptide</keyword>
<evidence type="ECO:0000313" key="11">
    <source>
        <dbReference type="EnsemblMetazoa" id="MESCA002262-PA"/>
    </source>
</evidence>
<evidence type="ECO:0000313" key="12">
    <source>
        <dbReference type="Proteomes" id="UP000015102"/>
    </source>
</evidence>
<evidence type="ECO:0000256" key="7">
    <source>
        <dbReference type="ARBA" id="ARBA00023002"/>
    </source>
</evidence>
<name>T1GFW0_MEGSC</name>
<dbReference type="GO" id="GO:0005743">
    <property type="term" value="C:mitochondrial inner membrane"/>
    <property type="evidence" value="ECO:0007669"/>
    <property type="project" value="UniProtKB-SubCell"/>
</dbReference>
<dbReference type="GO" id="GO:0006123">
    <property type="term" value="P:mitochondrial electron transport, cytochrome c to oxygen"/>
    <property type="evidence" value="ECO:0007669"/>
    <property type="project" value="InterPro"/>
</dbReference>
<dbReference type="Gene3D" id="1.10.442.10">
    <property type="entry name" value="Cytochrome c oxidase subunit IV"/>
    <property type="match status" value="1"/>
</dbReference>
<organism evidence="11 12">
    <name type="scientific">Megaselia scalaris</name>
    <name type="common">Humpbacked fly</name>
    <name type="synonym">Phora scalaris</name>
    <dbReference type="NCBI Taxonomy" id="36166"/>
    <lineage>
        <taxon>Eukaryota</taxon>
        <taxon>Metazoa</taxon>
        <taxon>Ecdysozoa</taxon>
        <taxon>Arthropoda</taxon>
        <taxon>Hexapoda</taxon>
        <taxon>Insecta</taxon>
        <taxon>Pterygota</taxon>
        <taxon>Neoptera</taxon>
        <taxon>Endopterygota</taxon>
        <taxon>Diptera</taxon>
        <taxon>Brachycera</taxon>
        <taxon>Muscomorpha</taxon>
        <taxon>Platypezoidea</taxon>
        <taxon>Phoridae</taxon>
        <taxon>Megaseliini</taxon>
        <taxon>Megaselia</taxon>
    </lineage>
</organism>
<evidence type="ECO:0000256" key="10">
    <source>
        <dbReference type="RuleBase" id="RU367145"/>
    </source>
</evidence>
<keyword evidence="3 10" id="KW-0812">Transmembrane</keyword>
<evidence type="ECO:0000256" key="5">
    <source>
        <dbReference type="ARBA" id="ARBA00022946"/>
    </source>
</evidence>
<dbReference type="EMBL" id="CAQQ02021542">
    <property type="status" value="NOT_ANNOTATED_CDS"/>
    <property type="molecule type" value="Genomic_DNA"/>
</dbReference>
<dbReference type="UniPathway" id="UPA00705"/>
<evidence type="ECO:0000256" key="8">
    <source>
        <dbReference type="ARBA" id="ARBA00023128"/>
    </source>
</evidence>
<dbReference type="AlphaFoldDB" id="T1GFW0"/>
<comment type="pathway">
    <text evidence="10">Energy metabolism; oxidative phosphorylation.</text>
</comment>
<evidence type="ECO:0000256" key="6">
    <source>
        <dbReference type="ARBA" id="ARBA00022989"/>
    </source>
</evidence>
<accession>T1GFW0</accession>
<keyword evidence="6 10" id="KW-1133">Transmembrane helix</keyword>
<dbReference type="HOGENOM" id="CLU_117340_0_0_1"/>
<reference evidence="11" key="2">
    <citation type="submission" date="2015-06" db="UniProtKB">
        <authorList>
            <consortium name="EnsemblMetazoa"/>
        </authorList>
    </citation>
    <scope>IDENTIFICATION</scope>
</reference>
<dbReference type="PANTHER" id="PTHR10707:SF10">
    <property type="entry name" value="CYTOCHROME C OXIDASE SUBUNIT 4"/>
    <property type="match status" value="1"/>
</dbReference>
<protein>
    <recommendedName>
        <fullName evidence="10">Cytochrome c oxidase subunit 4</fullName>
    </recommendedName>
</protein>
<dbReference type="GO" id="GO:0016491">
    <property type="term" value="F:oxidoreductase activity"/>
    <property type="evidence" value="ECO:0007669"/>
    <property type="project" value="UniProtKB-KW"/>
</dbReference>
<comment type="subunit">
    <text evidence="10">Component of the cytochrome c oxidase (complex IV, CIV), a multisubunit enzyme composed of 14 subunits.</text>
</comment>
<evidence type="ECO:0000256" key="4">
    <source>
        <dbReference type="ARBA" id="ARBA00022792"/>
    </source>
</evidence>
<dbReference type="Pfam" id="PF02936">
    <property type="entry name" value="COX4"/>
    <property type="match status" value="1"/>
</dbReference>
<keyword evidence="7" id="KW-0560">Oxidoreductase</keyword>